<proteinExistence type="predicted"/>
<comment type="caution">
    <text evidence="3">The sequence shown here is derived from an EMBL/GenBank/DDBJ whole genome shotgun (WGS) entry which is preliminary data.</text>
</comment>
<feature type="compositionally biased region" description="Basic and acidic residues" evidence="1">
    <location>
        <begin position="105"/>
        <end position="118"/>
    </location>
</feature>
<feature type="chain" id="PRO_5032272666" evidence="2">
    <location>
        <begin position="30"/>
        <end position="141"/>
    </location>
</feature>
<dbReference type="RefSeq" id="WP_182167610.1">
    <property type="nucleotide sequence ID" value="NZ_JACFXV010000064.1"/>
</dbReference>
<accession>A0A839AIY1</accession>
<keyword evidence="4" id="KW-1185">Reference proteome</keyword>
<evidence type="ECO:0000256" key="1">
    <source>
        <dbReference type="SAM" id="MobiDB-lite"/>
    </source>
</evidence>
<feature type="signal peptide" evidence="2">
    <location>
        <begin position="1"/>
        <end position="29"/>
    </location>
</feature>
<dbReference type="Proteomes" id="UP000541109">
    <property type="component" value="Unassembled WGS sequence"/>
</dbReference>
<evidence type="ECO:0000313" key="4">
    <source>
        <dbReference type="Proteomes" id="UP000541109"/>
    </source>
</evidence>
<feature type="region of interest" description="Disordered" evidence="1">
    <location>
        <begin position="66"/>
        <end position="126"/>
    </location>
</feature>
<evidence type="ECO:0000256" key="2">
    <source>
        <dbReference type="SAM" id="SignalP"/>
    </source>
</evidence>
<organism evidence="3 4">
    <name type="scientific">Stappia albiluteola</name>
    <dbReference type="NCBI Taxonomy" id="2758565"/>
    <lineage>
        <taxon>Bacteria</taxon>
        <taxon>Pseudomonadati</taxon>
        <taxon>Pseudomonadota</taxon>
        <taxon>Alphaproteobacteria</taxon>
        <taxon>Hyphomicrobiales</taxon>
        <taxon>Stappiaceae</taxon>
        <taxon>Stappia</taxon>
    </lineage>
</organism>
<keyword evidence="2" id="KW-0732">Signal</keyword>
<gene>
    <name evidence="3" type="ORF">H2509_17230</name>
</gene>
<dbReference type="EMBL" id="JACFXV010000064">
    <property type="protein sequence ID" value="MBA5778872.1"/>
    <property type="molecule type" value="Genomic_DNA"/>
</dbReference>
<name>A0A839AIY1_9HYPH</name>
<sequence length="141" mass="15548">MNCRHARDTLIASALAFGFCALVPATAPAASCGCRCVGSVAQPYCDKPGLSAPTCPPEACLTVAQEPPRNVITPPPPPKRPDPLVRPDPLYREDTFNPRRPPRNPVKERLDKLNRQNKTDCTLAPVRNPATGRYEYRRRCN</sequence>
<evidence type="ECO:0000313" key="3">
    <source>
        <dbReference type="EMBL" id="MBA5778872.1"/>
    </source>
</evidence>
<protein>
    <submittedName>
        <fullName evidence="3">Uncharacterized protein</fullName>
    </submittedName>
</protein>
<feature type="compositionally biased region" description="Basic and acidic residues" evidence="1">
    <location>
        <begin position="79"/>
        <end position="97"/>
    </location>
</feature>
<dbReference type="AlphaFoldDB" id="A0A839AIY1"/>
<reference evidence="3 4" key="1">
    <citation type="submission" date="2020-07" db="EMBL/GenBank/DDBJ databases">
        <title>Stappia sp., F7233, whole genome shotgun sequencing project.</title>
        <authorList>
            <person name="Jiang S."/>
            <person name="Liu Z.W."/>
            <person name="Du Z.J."/>
        </authorList>
    </citation>
    <scope>NUCLEOTIDE SEQUENCE [LARGE SCALE GENOMIC DNA]</scope>
    <source>
        <strain evidence="3 4">F7233</strain>
    </source>
</reference>
<dbReference type="PROSITE" id="PS51257">
    <property type="entry name" value="PROKAR_LIPOPROTEIN"/>
    <property type="match status" value="1"/>
</dbReference>